<evidence type="ECO:0000313" key="4">
    <source>
        <dbReference type="Proteomes" id="UP001648503"/>
    </source>
</evidence>
<feature type="region of interest" description="Disordered" evidence="1">
    <location>
        <begin position="137"/>
        <end position="160"/>
    </location>
</feature>
<sequence length="1293" mass="140620">MVVVDTLTTDSGLYQSLHCFCRLTLPQEALLLHSSLSKDSTDHQQHALKGSADRPRRVLYGTITPCIDNKNNKNNNYSMMMMGFMFGNSLFQLQCVLLSTHPALLGCCICVWDWNIISCTAGSTTINSMSGDVHDGSTTATTGSTTATTGSTTATTGTTTATTGSTTATTSYILEIISASPWLSYAHVLDTLPEFDFVIPYSDLSRIIITARHAGSTITTGSTIETTATTTATTTNTTGIIETIQGIVVAKTAVRTTKKLAHWLVRIQLSHDTTLCPHILKLVAQTATDTDSSDLMATLLLKGPPLSTIAIVSMLCIESTFQFTHLKPQKLTFPSGSSALVLVYDLVASAIIPIAQSDPSTSLLDICSHPPHSYSSAPQSIVSSTDSAVAVDSSISLCTPNNDTPPFTLLDQHQPPDLFHGITLDLAASWNHTVITYTGYITAIIDYGLLAFQLDTLYSLVCTFSTPDPSYFTLRPGTHVRLVNVHLVYSSSFKPVYLVMCAASSLQTLSFGPAPEPSSLPIVHPSLDLLAMVQGMSFTDLMYFQYIHTLVSRIFSMDVDRLFTVESFTASISILGVFEFTPVLVPSAQMFLCHDQSCSILSRKSHYPHILSVADAKSRIAASLTEPGCTPLSTSITSIKISASDFNASAISCIGRLDVDARNGRLILKGGHSELIYIHTTPSRLKATTVDILSIIGHLVVLLDVCLISEVVFTGEAQTSIENSPLAPLTIYSYIEVSLDSVREIGRFEPSLPEALASQNRSDKTTHTVCLRPQCKRSASLHCNLTGDVELEAILQCGYFIVGLKQDPMALTQVYFRFLSPSLHIPDLLSVHQQYLLELTKDELHTLCVTGAMEWNSFWKITLDDSGSFDIPRIVESSSTIPDSPHEPLVGAANTWSESLASLSCHIVGKQWRVDRNMDASLSGSRDCSSDKAISLVGEMGRSHTRSQELSREFVVGLGREDLTLVLQVEVFHSTRRLNIHWDIRKVAFPFGVLVGRRVRLDHLSIKQLRHGGQFVSILPITCISMIDDCGERDPTVAVDPETDASEDTQIGTNTPLFRICSLLSSPPPRLQQVCLLAVITTIAQVSFTAICQSCKRPCSRNVCPSNCTHPEFGISAQAVVFVDDGTAEASITLSGIESVTTLLQLSALDHDDLEHHLNEDGLVQFAIPSFHRNATDPSEDNRIAAALAPGKLWLENRINRPSHHRRVRIWVKVGASHGSFSRLPPTPSVLPPSTTCIADLQLMRPRSASAGAGLDPIMTLSYKPIRLYSLCLSEISARDLALDLLSSLCRKS</sequence>
<proteinExistence type="predicted"/>
<feature type="domain" description="4Fe-4S ferredoxin-type" evidence="2">
    <location>
        <begin position="1082"/>
        <end position="1114"/>
    </location>
</feature>
<dbReference type="EMBL" id="JAFCIX010000325">
    <property type="protein sequence ID" value="KAH6594944.1"/>
    <property type="molecule type" value="Genomic_DNA"/>
</dbReference>
<protein>
    <recommendedName>
        <fullName evidence="2">4Fe-4S ferredoxin-type domain-containing protein</fullName>
    </recommendedName>
</protein>
<dbReference type="InterPro" id="IPR017896">
    <property type="entry name" value="4Fe4S_Fe-S-bd"/>
</dbReference>
<evidence type="ECO:0000259" key="2">
    <source>
        <dbReference type="PROSITE" id="PS51379"/>
    </source>
</evidence>
<dbReference type="Proteomes" id="UP001648503">
    <property type="component" value="Unassembled WGS sequence"/>
</dbReference>
<gene>
    <name evidence="3" type="ORF">BASA50_006206</name>
</gene>
<comment type="caution">
    <text evidence="3">The sequence shown here is derived from an EMBL/GenBank/DDBJ whole genome shotgun (WGS) entry which is preliminary data.</text>
</comment>
<keyword evidence="4" id="KW-1185">Reference proteome</keyword>
<dbReference type="PROSITE" id="PS51379">
    <property type="entry name" value="4FE4S_FER_2"/>
    <property type="match status" value="1"/>
</dbReference>
<reference evidence="3 4" key="1">
    <citation type="submission" date="2021-02" db="EMBL/GenBank/DDBJ databases">
        <title>Variation within the Batrachochytrium salamandrivorans European outbreak.</title>
        <authorList>
            <person name="Kelly M."/>
            <person name="Pasmans F."/>
            <person name="Shea T.P."/>
            <person name="Munoz J.F."/>
            <person name="Carranza S."/>
            <person name="Cuomo C.A."/>
            <person name="Martel A."/>
        </authorList>
    </citation>
    <scope>NUCLEOTIDE SEQUENCE [LARGE SCALE GENOMIC DNA]</scope>
    <source>
        <strain evidence="3 4">AMFP18/2</strain>
    </source>
</reference>
<organism evidence="3 4">
    <name type="scientific">Batrachochytrium salamandrivorans</name>
    <dbReference type="NCBI Taxonomy" id="1357716"/>
    <lineage>
        <taxon>Eukaryota</taxon>
        <taxon>Fungi</taxon>
        <taxon>Fungi incertae sedis</taxon>
        <taxon>Chytridiomycota</taxon>
        <taxon>Chytridiomycota incertae sedis</taxon>
        <taxon>Chytridiomycetes</taxon>
        <taxon>Rhizophydiales</taxon>
        <taxon>Rhizophydiales incertae sedis</taxon>
        <taxon>Batrachochytrium</taxon>
    </lineage>
</organism>
<evidence type="ECO:0000313" key="3">
    <source>
        <dbReference type="EMBL" id="KAH6594944.1"/>
    </source>
</evidence>
<evidence type="ECO:0000256" key="1">
    <source>
        <dbReference type="SAM" id="MobiDB-lite"/>
    </source>
</evidence>
<accession>A0ABQ8FDS4</accession>
<name>A0ABQ8FDS4_9FUNG</name>